<dbReference type="AlphaFoldDB" id="A6DKI1"/>
<evidence type="ECO:0000313" key="12">
    <source>
        <dbReference type="EMBL" id="EDM27879.1"/>
    </source>
</evidence>
<dbReference type="NCBIfam" id="NF002481">
    <property type="entry name" value="PRK01747.1-2"/>
    <property type="match status" value="1"/>
</dbReference>
<keyword evidence="2" id="KW-0489">Methyltransferase</keyword>
<keyword evidence="13" id="KW-1185">Reference proteome</keyword>
<dbReference type="InterPro" id="IPR036188">
    <property type="entry name" value="FAD/NAD-bd_sf"/>
</dbReference>
<dbReference type="InterPro" id="IPR017610">
    <property type="entry name" value="tRNA_S-uridine_synth_MnmC_C"/>
</dbReference>
<dbReference type="InterPro" id="IPR023032">
    <property type="entry name" value="tRNA_MAMT_biosynth_bifunc_MnmC"/>
</dbReference>
<dbReference type="GO" id="GO:0008033">
    <property type="term" value="P:tRNA processing"/>
    <property type="evidence" value="ECO:0007669"/>
    <property type="project" value="UniProtKB-KW"/>
</dbReference>
<organism evidence="12 13">
    <name type="scientific">Lentisphaera araneosa HTCC2155</name>
    <dbReference type="NCBI Taxonomy" id="313628"/>
    <lineage>
        <taxon>Bacteria</taxon>
        <taxon>Pseudomonadati</taxon>
        <taxon>Lentisphaerota</taxon>
        <taxon>Lentisphaeria</taxon>
        <taxon>Lentisphaerales</taxon>
        <taxon>Lentisphaeraceae</taxon>
        <taxon>Lentisphaera</taxon>
    </lineage>
</organism>
<protein>
    <recommendedName>
        <fullName evidence="14">tRNA (mnm(5)s(2)U34)-methyltransferase</fullName>
    </recommendedName>
</protein>
<evidence type="ECO:0000256" key="3">
    <source>
        <dbReference type="ARBA" id="ARBA00022630"/>
    </source>
</evidence>
<gene>
    <name evidence="12" type="ORF">LNTAR_00720</name>
</gene>
<dbReference type="GO" id="GO:0004808">
    <property type="term" value="F:tRNA (5-methylaminomethyl-2-thiouridylate)(34)-methyltransferase activity"/>
    <property type="evidence" value="ECO:0007669"/>
    <property type="project" value="InterPro"/>
</dbReference>
<dbReference type="GO" id="GO:0016645">
    <property type="term" value="F:oxidoreductase activity, acting on the CH-NH group of donors"/>
    <property type="evidence" value="ECO:0007669"/>
    <property type="project" value="InterPro"/>
</dbReference>
<evidence type="ECO:0000259" key="10">
    <source>
        <dbReference type="Pfam" id="PF01266"/>
    </source>
</evidence>
<name>A6DKI1_9BACT</name>
<dbReference type="GO" id="GO:0032259">
    <property type="term" value="P:methylation"/>
    <property type="evidence" value="ECO:0007669"/>
    <property type="project" value="UniProtKB-KW"/>
</dbReference>
<dbReference type="InterPro" id="IPR047785">
    <property type="entry name" value="tRNA_MNMC2"/>
</dbReference>
<keyword evidence="8" id="KW-0560">Oxidoreductase</keyword>
<evidence type="ECO:0000256" key="7">
    <source>
        <dbReference type="ARBA" id="ARBA00022827"/>
    </source>
</evidence>
<keyword evidence="3" id="KW-0285">Flavoprotein</keyword>
<keyword evidence="9" id="KW-0511">Multifunctional enzyme</keyword>
<evidence type="ECO:0000256" key="5">
    <source>
        <dbReference type="ARBA" id="ARBA00022691"/>
    </source>
</evidence>
<dbReference type="InterPro" id="IPR029063">
    <property type="entry name" value="SAM-dependent_MTases_sf"/>
</dbReference>
<dbReference type="Gene3D" id="3.40.50.150">
    <property type="entry name" value="Vaccinia Virus protein VP39"/>
    <property type="match status" value="1"/>
</dbReference>
<evidence type="ECO:0008006" key="14">
    <source>
        <dbReference type="Google" id="ProtNLM"/>
    </source>
</evidence>
<dbReference type="Proteomes" id="UP000004947">
    <property type="component" value="Unassembled WGS sequence"/>
</dbReference>
<evidence type="ECO:0000256" key="8">
    <source>
        <dbReference type="ARBA" id="ARBA00023002"/>
    </source>
</evidence>
<keyword evidence="7" id="KW-0274">FAD</keyword>
<dbReference type="InterPro" id="IPR006076">
    <property type="entry name" value="FAD-dep_OxRdtase"/>
</dbReference>
<evidence type="ECO:0000256" key="2">
    <source>
        <dbReference type="ARBA" id="ARBA00022603"/>
    </source>
</evidence>
<dbReference type="Pfam" id="PF01266">
    <property type="entry name" value="DAO"/>
    <property type="match status" value="1"/>
</dbReference>
<evidence type="ECO:0000256" key="4">
    <source>
        <dbReference type="ARBA" id="ARBA00022679"/>
    </source>
</evidence>
<dbReference type="SUPFAM" id="SSF54373">
    <property type="entry name" value="FAD-linked reductases, C-terminal domain"/>
    <property type="match status" value="1"/>
</dbReference>
<dbReference type="GO" id="GO:0005737">
    <property type="term" value="C:cytoplasm"/>
    <property type="evidence" value="ECO:0007669"/>
    <property type="project" value="TreeGrafter"/>
</dbReference>
<dbReference type="eggNOG" id="COG4121">
    <property type="taxonomic scope" value="Bacteria"/>
</dbReference>
<dbReference type="PANTHER" id="PTHR13847">
    <property type="entry name" value="SARCOSINE DEHYDROGENASE-RELATED"/>
    <property type="match status" value="1"/>
</dbReference>
<evidence type="ECO:0000256" key="1">
    <source>
        <dbReference type="ARBA" id="ARBA00022490"/>
    </source>
</evidence>
<dbReference type="HAMAP" id="MF_01102">
    <property type="entry name" value="MnmC"/>
    <property type="match status" value="1"/>
</dbReference>
<comment type="caution">
    <text evidence="12">The sequence shown here is derived from an EMBL/GenBank/DDBJ whole genome shotgun (WGS) entry which is preliminary data.</text>
</comment>
<dbReference type="Gene3D" id="3.50.50.60">
    <property type="entry name" value="FAD/NAD(P)-binding domain"/>
    <property type="match status" value="1"/>
</dbReference>
<evidence type="ECO:0000259" key="11">
    <source>
        <dbReference type="Pfam" id="PF05430"/>
    </source>
</evidence>
<keyword evidence="6" id="KW-0819">tRNA processing</keyword>
<keyword evidence="5" id="KW-0949">S-adenosyl-L-methionine</keyword>
<dbReference type="Pfam" id="PF05430">
    <property type="entry name" value="Methyltransf_30"/>
    <property type="match status" value="1"/>
</dbReference>
<evidence type="ECO:0000256" key="9">
    <source>
        <dbReference type="ARBA" id="ARBA00023268"/>
    </source>
</evidence>
<evidence type="ECO:0000256" key="6">
    <source>
        <dbReference type="ARBA" id="ARBA00022694"/>
    </source>
</evidence>
<proteinExistence type="inferred from homology"/>
<accession>A6DKI1</accession>
<evidence type="ECO:0000313" key="13">
    <source>
        <dbReference type="Proteomes" id="UP000004947"/>
    </source>
</evidence>
<sequence length="634" mass="71369">MSTDENSWSFTEDGTLYSKKFEDTYFMEGCGLEESREIFVQGNRIAGRLEQENQLVIGETGFGTGLNFLAAWDTWRKSSQTCRLIFFTCELYPLEQELQRQALGPYDELAELAKTLLERLPKAKQGFHLIDFEEGQVQLLLMFGDVKETFSECSLRADAWFLDGFAPSGNPEMWNDDVFRLLANHSREGTTLATFTAAGFVRRGLMQAGFAMEKVPGFAGKRHRLNGKFEPGTRRFAKLELPWYVLKQQVPQLEPLIIGAGIAGTSLAREFSKKGIASQILDLSSQVAQGASGNRRGMIMPLFTQHGNHQEMLTVCGAEYSLRLLQDLGIESEPHVYELDDKCENSQLYENAEKRHGSAYVHGEEKFPFAKQALYMQQSAVINPVEVCEAFLRDSQAQLIQADVVDIQREGEVWQVELADGQNLSTDTLIIAAGTKTRALIEKIYGESILNLSSLRGQVAHIKGEELSAFTDLPNMYGEKYLLRDGEDFLLGATYQEDDEDPNLRANDFAELAKALKDLLPDLEGELELTEGRTAFRCKSKDYLPVVGPMPDLEYFRETYGGNKRTHAASRLPEAEYMPGLFVASGFGSRGFTTAPLCARMLVEEIIHGHSFFPNDFRRHLHPAKFTIRELRRS</sequence>
<reference evidence="12 13" key="1">
    <citation type="journal article" date="2010" name="J. Bacteriol.">
        <title>Genome sequence of Lentisphaera araneosa HTCC2155T, the type species of the order Lentisphaerales in the phylum Lentisphaerae.</title>
        <authorList>
            <person name="Thrash J.C."/>
            <person name="Cho J.C."/>
            <person name="Vergin K.L."/>
            <person name="Morris R.M."/>
            <person name="Giovannoni S.J."/>
        </authorList>
    </citation>
    <scope>NUCLEOTIDE SEQUENCE [LARGE SCALE GENOMIC DNA]</scope>
    <source>
        <strain evidence="12 13">HTCC2155</strain>
    </source>
</reference>
<dbReference type="OrthoDB" id="9786494at2"/>
<keyword evidence="1" id="KW-0963">Cytoplasm</keyword>
<keyword evidence="4" id="KW-0808">Transferase</keyword>
<dbReference type="Gene3D" id="3.30.9.10">
    <property type="entry name" value="D-Amino Acid Oxidase, subunit A, domain 2"/>
    <property type="match status" value="1"/>
</dbReference>
<dbReference type="eggNOG" id="COG0665">
    <property type="taxonomic scope" value="Bacteria"/>
</dbReference>
<feature type="domain" description="MnmC-like methyltransferase" evidence="11">
    <location>
        <begin position="108"/>
        <end position="228"/>
    </location>
</feature>
<dbReference type="PANTHER" id="PTHR13847:SF283">
    <property type="entry name" value="TRNA 5-METHYLAMINOMETHYL-2-THIOURIDINE BIOSYNTHESIS BIFUNCTIONAL PROTEIN MNMC"/>
    <property type="match status" value="1"/>
</dbReference>
<dbReference type="SUPFAM" id="SSF51905">
    <property type="entry name" value="FAD/NAD(P)-binding domain"/>
    <property type="match status" value="1"/>
</dbReference>
<dbReference type="RefSeq" id="WP_007278393.1">
    <property type="nucleotide sequence ID" value="NZ_ABCK01000007.1"/>
</dbReference>
<dbReference type="EMBL" id="ABCK01000007">
    <property type="protein sequence ID" value="EDM27879.1"/>
    <property type="molecule type" value="Genomic_DNA"/>
</dbReference>
<dbReference type="InterPro" id="IPR008471">
    <property type="entry name" value="MnmC-like_methylTransf"/>
</dbReference>
<feature type="domain" description="FAD dependent oxidoreductase" evidence="10">
    <location>
        <begin position="256"/>
        <end position="604"/>
    </location>
</feature>
<dbReference type="NCBIfam" id="NF033855">
    <property type="entry name" value="tRNA_MNMC2"/>
    <property type="match status" value="1"/>
</dbReference>
<dbReference type="STRING" id="313628.LNTAR_00720"/>
<dbReference type="NCBIfam" id="TIGR03197">
    <property type="entry name" value="MnmC_Cterm"/>
    <property type="match status" value="1"/>
</dbReference>